<dbReference type="EMBL" id="CP018099">
    <property type="protein sequence ID" value="APF17247.1"/>
    <property type="molecule type" value="Genomic_DNA"/>
</dbReference>
<proteinExistence type="predicted"/>
<organism evidence="2 3">
    <name type="scientific">Caldithrix abyssi DSM 13497</name>
    <dbReference type="NCBI Taxonomy" id="880073"/>
    <lineage>
        <taxon>Bacteria</taxon>
        <taxon>Pseudomonadati</taxon>
        <taxon>Calditrichota</taxon>
        <taxon>Calditrichia</taxon>
        <taxon>Calditrichales</taxon>
        <taxon>Calditrichaceae</taxon>
        <taxon>Caldithrix</taxon>
    </lineage>
</organism>
<dbReference type="KEGG" id="caby:Cabys_496"/>
<evidence type="ECO:0000256" key="1">
    <source>
        <dbReference type="SAM" id="Phobius"/>
    </source>
</evidence>
<gene>
    <name evidence="2" type="ORF">Cabys_496</name>
</gene>
<feature type="transmembrane region" description="Helical" evidence="1">
    <location>
        <begin position="20"/>
        <end position="36"/>
    </location>
</feature>
<sequence length="39" mass="4665">MEWPKLDFLPAWAINYFKNILILLHGIWSQTIYCLAGRK</sequence>
<reference evidence="2 3" key="1">
    <citation type="submission" date="2016-11" db="EMBL/GenBank/DDBJ databases">
        <title>Genomic analysis of Caldithrix abyssi and proposal of a novel bacterial phylum Caldithrichaeota.</title>
        <authorList>
            <person name="Kublanov I."/>
            <person name="Sigalova O."/>
            <person name="Gavrilov S."/>
            <person name="Lebedinsky A."/>
            <person name="Ivanova N."/>
            <person name="Daum C."/>
            <person name="Reddy T."/>
            <person name="Klenk H.P."/>
            <person name="Goker M."/>
            <person name="Reva O."/>
            <person name="Miroshnichenko M."/>
            <person name="Kyprides N."/>
            <person name="Woyke T."/>
            <person name="Gelfand M."/>
        </authorList>
    </citation>
    <scope>NUCLEOTIDE SEQUENCE [LARGE SCALE GENOMIC DNA]</scope>
    <source>
        <strain evidence="2 3">LF13</strain>
    </source>
</reference>
<keyword evidence="1" id="KW-0812">Transmembrane</keyword>
<dbReference type="Proteomes" id="UP000183868">
    <property type="component" value="Chromosome"/>
</dbReference>
<dbReference type="AlphaFoldDB" id="A0A1J1C3M0"/>
<keyword evidence="1" id="KW-0472">Membrane</keyword>
<accession>A0A1J1C3M0</accession>
<keyword evidence="1" id="KW-1133">Transmembrane helix</keyword>
<protein>
    <submittedName>
        <fullName evidence="2">Uncharacterized protein</fullName>
    </submittedName>
</protein>
<evidence type="ECO:0000313" key="2">
    <source>
        <dbReference type="EMBL" id="APF17247.1"/>
    </source>
</evidence>
<evidence type="ECO:0000313" key="3">
    <source>
        <dbReference type="Proteomes" id="UP000183868"/>
    </source>
</evidence>
<name>A0A1J1C3M0_CALAY</name>